<evidence type="ECO:0000256" key="6">
    <source>
        <dbReference type="ARBA" id="ARBA00022664"/>
    </source>
</evidence>
<sequence length="751" mass="81109">MSAEVSSSPAPQEQIEQPINGSSPTQDPTSDSDANNSSVATPSNTPHNSHTSASLYVGELEPSVTEAMLFELFSTIGNVASIRVCRDAVTRRSLGYSYVNYNNTTDGERALEELNYTLIKGRPCRIMWSQRDPALRKTGQGNVFIKNLDTAIDNKALHDTFAAFGNILSCKVAQDEFGNSRGYGFVHYETAEAANNAIKHVNGMLLNEKKVFVGHHIPKKDRQSKFDEMKANFTNVYVKNIDPEVTDEEFRTMFENYGPITSASLSRDQDGVSRGFGFVNFQEHQHAAKAVEDLHESELKGQTLYVSRAQKKHEREEELRKQYEAARVEKASKYQGVNLYIKNLDDEIDDERLRQEFAPYGTITSAKVMRDEVSKEDKDAEEKEGGGSGKRLGKSKGFGFVCFSSPEEASKAVTEMNQRMVNGKPLYVALAQRKDVRKSQLEASIQARNQIRMQQQAAAAGMQPTGFLNPQVYYGPGQQPGFMPQSGRGLSFPQPSMMPIAGGPQGGPGGPSSRGPQAGNFTPNTSRPGPQGPIPQGIPPQMYGPQAMGPGAGPGGPGFAPYPPNPLAAAQAQAVAASQQGRGRGGVPPAGMAGLQQGMANMSMGPRGPVQPGRGGPRGNLPPQTQPGRPPVPPQVPHVSASGIDPTLFAASPPQAQKQLLGESLYPKIQRQHPELAGKITGMLLEMDNMELLALLDDEQALIAKVDEALSVYDEYVKTRTGDDIGGHEGATANDNENKGDEGKKEGEIKG</sequence>
<evidence type="ECO:0000256" key="1">
    <source>
        <dbReference type="ARBA" id="ARBA00004123"/>
    </source>
</evidence>
<dbReference type="InterPro" id="IPR002004">
    <property type="entry name" value="PABP_HYD_C"/>
</dbReference>
<evidence type="ECO:0000256" key="11">
    <source>
        <dbReference type="ARBA" id="ARBA00023242"/>
    </source>
</evidence>
<gene>
    <name evidence="18" type="ORF">GSTUAT00003522001</name>
</gene>
<dbReference type="SMART" id="SM00360">
    <property type="entry name" value="RRM"/>
    <property type="match status" value="4"/>
</dbReference>
<dbReference type="SUPFAM" id="SSF54928">
    <property type="entry name" value="RNA-binding domain, RBD"/>
    <property type="match status" value="2"/>
</dbReference>
<keyword evidence="10 13" id="KW-0694">RNA-binding</keyword>
<comment type="subcellular location">
    <subcellularLocation>
        <location evidence="2 14">Cytoplasm</location>
    </subcellularLocation>
    <subcellularLocation>
        <location evidence="1">Nucleus</location>
    </subcellularLocation>
</comment>
<evidence type="ECO:0000313" key="19">
    <source>
        <dbReference type="Proteomes" id="UP001412239"/>
    </source>
</evidence>
<feature type="domain" description="RRM" evidence="16">
    <location>
        <begin position="337"/>
        <end position="433"/>
    </location>
</feature>
<evidence type="ECO:0000256" key="10">
    <source>
        <dbReference type="ARBA" id="ARBA00022884"/>
    </source>
</evidence>
<dbReference type="InterPro" id="IPR034364">
    <property type="entry name" value="PABP_RRM1"/>
</dbReference>
<feature type="region of interest" description="Disordered" evidence="15">
    <location>
        <begin position="477"/>
        <end position="650"/>
    </location>
</feature>
<evidence type="ECO:0000256" key="9">
    <source>
        <dbReference type="ARBA" id="ARBA00022845"/>
    </source>
</evidence>
<evidence type="ECO:0000256" key="4">
    <source>
        <dbReference type="ARBA" id="ARBA00022448"/>
    </source>
</evidence>
<feature type="compositionally biased region" description="Basic and acidic residues" evidence="15">
    <location>
        <begin position="369"/>
        <end position="385"/>
    </location>
</feature>
<keyword evidence="9" id="KW-0810">Translation regulation</keyword>
<dbReference type="Pfam" id="PF00076">
    <property type="entry name" value="RRM_1"/>
    <property type="match status" value="5"/>
</dbReference>
<feature type="compositionally biased region" description="Polar residues" evidence="15">
    <location>
        <begin position="1"/>
        <end position="21"/>
    </location>
</feature>
<evidence type="ECO:0000313" key="18">
    <source>
        <dbReference type="EMBL" id="CUS12388.1"/>
    </source>
</evidence>
<feature type="domain" description="RRM" evidence="16">
    <location>
        <begin position="53"/>
        <end position="131"/>
    </location>
</feature>
<keyword evidence="8" id="KW-0509">mRNA transport</keyword>
<dbReference type="NCBIfam" id="TIGR01628">
    <property type="entry name" value="PABP-1234"/>
    <property type="match status" value="1"/>
</dbReference>
<dbReference type="PANTHER" id="PTHR24012">
    <property type="entry name" value="RNA BINDING PROTEIN"/>
    <property type="match status" value="1"/>
</dbReference>
<protein>
    <recommendedName>
        <fullName evidence="14">Polyadenylate-binding protein</fullName>
        <shortName evidence="14">PABP</shortName>
    </recommendedName>
</protein>
<feature type="region of interest" description="Disordered" evidence="15">
    <location>
        <begin position="369"/>
        <end position="391"/>
    </location>
</feature>
<dbReference type="FunFam" id="1.10.1900.10:FF:000004">
    <property type="entry name" value="Polyadenylate-binding protein"/>
    <property type="match status" value="1"/>
</dbReference>
<name>A0A292Q0I0_9PEZI</name>
<dbReference type="FunFam" id="3.30.70.330:FF:000211">
    <property type="entry name" value="Polyadenylate-binding protein"/>
    <property type="match status" value="1"/>
</dbReference>
<evidence type="ECO:0000259" key="17">
    <source>
        <dbReference type="PROSITE" id="PS51309"/>
    </source>
</evidence>
<dbReference type="CDD" id="cd12380">
    <property type="entry name" value="RRM3_I_PABPs"/>
    <property type="match status" value="1"/>
</dbReference>
<dbReference type="CDD" id="cd12378">
    <property type="entry name" value="RRM1_I_PABPs"/>
    <property type="match status" value="1"/>
</dbReference>
<feature type="compositionally biased region" description="Low complexity" evidence="15">
    <location>
        <begin position="567"/>
        <end position="581"/>
    </location>
</feature>
<keyword evidence="11" id="KW-0539">Nucleus</keyword>
<dbReference type="FunFam" id="3.30.70.330:FF:000003">
    <property type="entry name" value="Polyadenylate-binding protein"/>
    <property type="match status" value="1"/>
</dbReference>
<evidence type="ECO:0000256" key="15">
    <source>
        <dbReference type="SAM" id="MobiDB-lite"/>
    </source>
</evidence>
<keyword evidence="19" id="KW-1185">Reference proteome</keyword>
<feature type="compositionally biased region" description="Gly residues" evidence="15">
    <location>
        <begin position="503"/>
        <end position="512"/>
    </location>
</feature>
<keyword evidence="6" id="KW-0507">mRNA processing</keyword>
<dbReference type="FunFam" id="3.30.70.330:FF:000384">
    <property type="entry name" value="Polyadenylate-binding protein"/>
    <property type="match status" value="1"/>
</dbReference>
<feature type="domain" description="PABC" evidence="17">
    <location>
        <begin position="641"/>
        <end position="718"/>
    </location>
</feature>
<dbReference type="SMART" id="SM00361">
    <property type="entry name" value="RRM_1"/>
    <property type="match status" value="4"/>
</dbReference>
<evidence type="ECO:0000256" key="13">
    <source>
        <dbReference type="PROSITE-ProRule" id="PRU00176"/>
    </source>
</evidence>
<evidence type="ECO:0000256" key="2">
    <source>
        <dbReference type="ARBA" id="ARBA00004496"/>
    </source>
</evidence>
<dbReference type="Gene3D" id="1.10.1900.10">
    <property type="entry name" value="c-terminal domain of poly(a) binding protein"/>
    <property type="match status" value="1"/>
</dbReference>
<feature type="region of interest" description="Disordered" evidence="15">
    <location>
        <begin position="720"/>
        <end position="751"/>
    </location>
</feature>
<dbReference type="GO" id="GO:0051028">
    <property type="term" value="P:mRNA transport"/>
    <property type="evidence" value="ECO:0007669"/>
    <property type="project" value="UniProtKB-KW"/>
</dbReference>
<feature type="compositionally biased region" description="Low complexity" evidence="15">
    <location>
        <begin position="22"/>
        <end position="33"/>
    </location>
</feature>
<proteinExistence type="inferred from homology"/>
<dbReference type="InterPro" id="IPR000504">
    <property type="entry name" value="RRM_dom"/>
</dbReference>
<dbReference type="InterPro" id="IPR006515">
    <property type="entry name" value="PABP_1234"/>
</dbReference>
<keyword evidence="5 14" id="KW-0963">Cytoplasm</keyword>
<evidence type="ECO:0000256" key="12">
    <source>
        <dbReference type="ARBA" id="ARBA00024761"/>
    </source>
</evidence>
<dbReference type="SMART" id="SM00517">
    <property type="entry name" value="PolyA"/>
    <property type="match status" value="1"/>
</dbReference>
<dbReference type="Pfam" id="PF00658">
    <property type="entry name" value="MLLE"/>
    <property type="match status" value="1"/>
</dbReference>
<feature type="domain" description="RRM" evidence="16">
    <location>
        <begin position="141"/>
        <end position="218"/>
    </location>
</feature>
<dbReference type="FunFam" id="3.30.70.330:FF:000355">
    <property type="entry name" value="Polyadenylate-binding protein"/>
    <property type="match status" value="1"/>
</dbReference>
<dbReference type="GO" id="GO:0010494">
    <property type="term" value="C:cytoplasmic stress granule"/>
    <property type="evidence" value="ECO:0007669"/>
    <property type="project" value="UniProtKB-ARBA"/>
</dbReference>
<evidence type="ECO:0000256" key="14">
    <source>
        <dbReference type="RuleBase" id="RU362004"/>
    </source>
</evidence>
<dbReference type="GO" id="GO:0003723">
    <property type="term" value="F:RNA binding"/>
    <property type="evidence" value="ECO:0007669"/>
    <property type="project" value="UniProtKB-UniRule"/>
</dbReference>
<feature type="compositionally biased region" description="Basic and acidic residues" evidence="15">
    <location>
        <begin position="736"/>
        <end position="751"/>
    </location>
</feature>
<keyword evidence="4" id="KW-0813">Transport</keyword>
<feature type="compositionally biased region" description="Low complexity" evidence="15">
    <location>
        <begin position="539"/>
        <end position="549"/>
    </location>
</feature>
<feature type="domain" description="RRM" evidence="16">
    <location>
        <begin position="234"/>
        <end position="311"/>
    </location>
</feature>
<keyword evidence="7" id="KW-0677">Repeat</keyword>
<evidence type="ECO:0000256" key="7">
    <source>
        <dbReference type="ARBA" id="ARBA00022737"/>
    </source>
</evidence>
<dbReference type="PROSITE" id="PS50102">
    <property type="entry name" value="RRM"/>
    <property type="match status" value="4"/>
</dbReference>
<feature type="compositionally biased region" description="Pro residues" evidence="15">
    <location>
        <begin position="624"/>
        <end position="636"/>
    </location>
</feature>
<dbReference type="Gene3D" id="3.30.70.330">
    <property type="match status" value="4"/>
</dbReference>
<dbReference type="CDD" id="cd12381">
    <property type="entry name" value="RRM4_I_PABPs"/>
    <property type="match status" value="1"/>
</dbReference>
<dbReference type="SUPFAM" id="SSF63570">
    <property type="entry name" value="PABC (PABP) domain"/>
    <property type="match status" value="1"/>
</dbReference>
<accession>A0A292Q0I0</accession>
<comment type="function">
    <text evidence="12">Binds the poly(A) tail of mRNA. Appears to be an important mediator of the multiple roles of the poly(A) tail in mRNA biogenesis, stability and translation. In the nucleus, involved in both mRNA cleavage and polyadenylation. Is also required for efficient mRNA export to the cytoplasm. Acts in concert with a poly(A)-specific nuclease (PAN) to affect poly(A) tail shortening, which may occur concomitantly with either nucleocytoplasmic mRNA transport or translational initiation. In the cytoplasm, stimulates translation initiation and regulates mRNA decay through translation termination-coupled poly(A) shortening, probably mediated by PAN.</text>
</comment>
<reference evidence="18" key="1">
    <citation type="submission" date="2015-10" db="EMBL/GenBank/DDBJ databases">
        <authorList>
            <person name="Regsiter A."/>
            <person name="william w."/>
        </authorList>
    </citation>
    <scope>NUCLEOTIDE SEQUENCE</scope>
    <source>
        <strain evidence="18">Montdore</strain>
    </source>
</reference>
<comment type="similarity">
    <text evidence="3 14">Belongs to the polyadenylate-binding protein type-1 family.</text>
</comment>
<dbReference type="EMBL" id="LN890993">
    <property type="protein sequence ID" value="CUS12388.1"/>
    <property type="molecule type" value="Genomic_DNA"/>
</dbReference>
<dbReference type="GO" id="GO:0006397">
    <property type="term" value="P:mRNA processing"/>
    <property type="evidence" value="ECO:0007669"/>
    <property type="project" value="UniProtKB-KW"/>
</dbReference>
<dbReference type="GO" id="GO:0006417">
    <property type="term" value="P:regulation of translation"/>
    <property type="evidence" value="ECO:0007669"/>
    <property type="project" value="UniProtKB-KW"/>
</dbReference>
<evidence type="ECO:0000256" key="8">
    <source>
        <dbReference type="ARBA" id="ARBA00022816"/>
    </source>
</evidence>
<dbReference type="CDD" id="cd12379">
    <property type="entry name" value="RRM2_I_PABPs"/>
    <property type="match status" value="1"/>
</dbReference>
<evidence type="ECO:0000256" key="5">
    <source>
        <dbReference type="ARBA" id="ARBA00022490"/>
    </source>
</evidence>
<dbReference type="AlphaFoldDB" id="A0A292Q0I0"/>
<dbReference type="InterPro" id="IPR035979">
    <property type="entry name" value="RBD_domain_sf"/>
</dbReference>
<dbReference type="PROSITE" id="PS51309">
    <property type="entry name" value="PABC"/>
    <property type="match status" value="1"/>
</dbReference>
<dbReference type="GO" id="GO:0005634">
    <property type="term" value="C:nucleus"/>
    <property type="evidence" value="ECO:0007669"/>
    <property type="project" value="UniProtKB-SubCell"/>
</dbReference>
<evidence type="ECO:0000256" key="3">
    <source>
        <dbReference type="ARBA" id="ARBA00008557"/>
    </source>
</evidence>
<feature type="region of interest" description="Disordered" evidence="15">
    <location>
        <begin position="1"/>
        <end position="52"/>
    </location>
</feature>
<dbReference type="InterPro" id="IPR003954">
    <property type="entry name" value="RRM_euk-type"/>
</dbReference>
<dbReference type="InterPro" id="IPR045305">
    <property type="entry name" value="RRM2_I_PABPs"/>
</dbReference>
<evidence type="ECO:0000259" key="16">
    <source>
        <dbReference type="PROSITE" id="PS50102"/>
    </source>
</evidence>
<organism evidence="18 19">
    <name type="scientific">Tuber aestivum</name>
    <name type="common">summer truffle</name>
    <dbReference type="NCBI Taxonomy" id="59557"/>
    <lineage>
        <taxon>Eukaryota</taxon>
        <taxon>Fungi</taxon>
        <taxon>Dikarya</taxon>
        <taxon>Ascomycota</taxon>
        <taxon>Pezizomycotina</taxon>
        <taxon>Pezizomycetes</taxon>
        <taxon>Pezizales</taxon>
        <taxon>Tuberaceae</taxon>
        <taxon>Tuber</taxon>
    </lineage>
</organism>
<feature type="compositionally biased region" description="Polar residues" evidence="15">
    <location>
        <begin position="34"/>
        <end position="52"/>
    </location>
</feature>
<dbReference type="InterPro" id="IPR012677">
    <property type="entry name" value="Nucleotide-bd_a/b_plait_sf"/>
</dbReference>
<dbReference type="Proteomes" id="UP001412239">
    <property type="component" value="Unassembled WGS sequence"/>
</dbReference>
<dbReference type="InterPro" id="IPR036053">
    <property type="entry name" value="PABP-dom"/>
</dbReference>